<dbReference type="EMBL" id="JAGSOV010000007">
    <property type="protein sequence ID" value="MCO1653826.1"/>
    <property type="molecule type" value="Genomic_DNA"/>
</dbReference>
<dbReference type="InterPro" id="IPR000847">
    <property type="entry name" value="LysR_HTH_N"/>
</dbReference>
<evidence type="ECO:0000259" key="5">
    <source>
        <dbReference type="PROSITE" id="PS50931"/>
    </source>
</evidence>
<dbReference type="InterPro" id="IPR005119">
    <property type="entry name" value="LysR_subst-bd"/>
</dbReference>
<evidence type="ECO:0000256" key="4">
    <source>
        <dbReference type="ARBA" id="ARBA00023163"/>
    </source>
</evidence>
<keyword evidence="7" id="KW-1185">Reference proteome</keyword>
<gene>
    <name evidence="6" type="ORF">KDL28_02035</name>
</gene>
<protein>
    <submittedName>
        <fullName evidence="6">LysR family transcriptional regulator</fullName>
    </submittedName>
</protein>
<dbReference type="Pfam" id="PF00126">
    <property type="entry name" value="HTH_1"/>
    <property type="match status" value="1"/>
</dbReference>
<accession>A0ABT0ZSW4</accession>
<dbReference type="SUPFAM" id="SSF46785">
    <property type="entry name" value="Winged helix' DNA-binding domain"/>
    <property type="match status" value="1"/>
</dbReference>
<organism evidence="6 7">
    <name type="scientific">Pseudonocardia humida</name>
    <dbReference type="NCBI Taxonomy" id="2800819"/>
    <lineage>
        <taxon>Bacteria</taxon>
        <taxon>Bacillati</taxon>
        <taxon>Actinomycetota</taxon>
        <taxon>Actinomycetes</taxon>
        <taxon>Pseudonocardiales</taxon>
        <taxon>Pseudonocardiaceae</taxon>
        <taxon>Pseudonocardia</taxon>
    </lineage>
</organism>
<dbReference type="Gene3D" id="3.40.190.10">
    <property type="entry name" value="Periplasmic binding protein-like II"/>
    <property type="match status" value="2"/>
</dbReference>
<dbReference type="InterPro" id="IPR050389">
    <property type="entry name" value="LysR-type_TF"/>
</dbReference>
<evidence type="ECO:0000313" key="7">
    <source>
        <dbReference type="Proteomes" id="UP001165283"/>
    </source>
</evidence>
<feature type="domain" description="HTH lysR-type" evidence="5">
    <location>
        <begin position="23"/>
        <end position="80"/>
    </location>
</feature>
<dbReference type="PRINTS" id="PR00039">
    <property type="entry name" value="HTHLYSR"/>
</dbReference>
<keyword evidence="3" id="KW-0238">DNA-binding</keyword>
<keyword evidence="2" id="KW-0805">Transcription regulation</keyword>
<dbReference type="Gene3D" id="1.10.10.10">
    <property type="entry name" value="Winged helix-like DNA-binding domain superfamily/Winged helix DNA-binding domain"/>
    <property type="match status" value="1"/>
</dbReference>
<evidence type="ECO:0000256" key="1">
    <source>
        <dbReference type="ARBA" id="ARBA00009437"/>
    </source>
</evidence>
<keyword evidence="4" id="KW-0804">Transcription</keyword>
<evidence type="ECO:0000313" key="6">
    <source>
        <dbReference type="EMBL" id="MCO1653826.1"/>
    </source>
</evidence>
<evidence type="ECO:0000256" key="3">
    <source>
        <dbReference type="ARBA" id="ARBA00023125"/>
    </source>
</evidence>
<dbReference type="SUPFAM" id="SSF53850">
    <property type="entry name" value="Periplasmic binding protein-like II"/>
    <property type="match status" value="1"/>
</dbReference>
<proteinExistence type="inferred from homology"/>
<sequence>MASGSPVAFDWPVGSSSSPLTTLDLNLLGILRELLRERNVTRAAQRVGLSQPAASAALARLRKHFDDELLVRAPGGYELSALAHQLADRVEVVCDGIEALLTTGAQFDPATSHREFTIVLSDYAIAVLGERLAATAAEQAPHVRLNLVLVREALSARIAQTIRTVDAVVSTPNARFRVPEIRSAALFRDRWVCVAGRGSRFGATLTEDDVRDASWVVPYHRDSEFPSVVPVSGQLAALGLRPTVGVRVDSYQAVPFLVASTDRIALVQERLARLYAERLGLRVLDPPAPLEPLVSRLWWHERHTGEPAHEWFRRVVVRAARTIGAADA</sequence>
<dbReference type="InterPro" id="IPR036390">
    <property type="entry name" value="WH_DNA-bd_sf"/>
</dbReference>
<dbReference type="InterPro" id="IPR037402">
    <property type="entry name" value="YidZ_PBP2"/>
</dbReference>
<dbReference type="PANTHER" id="PTHR30118">
    <property type="entry name" value="HTH-TYPE TRANSCRIPTIONAL REGULATOR LEUO-RELATED"/>
    <property type="match status" value="1"/>
</dbReference>
<dbReference type="PROSITE" id="PS50931">
    <property type="entry name" value="HTH_LYSR"/>
    <property type="match status" value="1"/>
</dbReference>
<name>A0ABT0ZSW4_9PSEU</name>
<dbReference type="Proteomes" id="UP001165283">
    <property type="component" value="Unassembled WGS sequence"/>
</dbReference>
<comment type="similarity">
    <text evidence="1">Belongs to the LysR transcriptional regulatory family.</text>
</comment>
<dbReference type="InterPro" id="IPR036388">
    <property type="entry name" value="WH-like_DNA-bd_sf"/>
</dbReference>
<reference evidence="6" key="1">
    <citation type="submission" date="2021-04" db="EMBL/GenBank/DDBJ databases">
        <title>Pseudonocardia sp. nov., isolated from sandy soil of mangrove forest.</title>
        <authorList>
            <person name="Zan Z."/>
            <person name="Huang R."/>
            <person name="Liu W."/>
        </authorList>
    </citation>
    <scope>NUCLEOTIDE SEQUENCE</scope>
    <source>
        <strain evidence="6">S2-4</strain>
    </source>
</reference>
<evidence type="ECO:0000256" key="2">
    <source>
        <dbReference type="ARBA" id="ARBA00023015"/>
    </source>
</evidence>
<comment type="caution">
    <text evidence="6">The sequence shown here is derived from an EMBL/GenBank/DDBJ whole genome shotgun (WGS) entry which is preliminary data.</text>
</comment>
<dbReference type="CDD" id="cd08417">
    <property type="entry name" value="PBP2_Nitroaromatics_like"/>
    <property type="match status" value="1"/>
</dbReference>
<dbReference type="PANTHER" id="PTHR30118:SF15">
    <property type="entry name" value="TRANSCRIPTIONAL REGULATORY PROTEIN"/>
    <property type="match status" value="1"/>
</dbReference>
<dbReference type="Pfam" id="PF03466">
    <property type="entry name" value="LysR_substrate"/>
    <property type="match status" value="1"/>
</dbReference>